<dbReference type="EMBL" id="NAFK01000178">
    <property type="protein sequence ID" value="OSJ20520.1"/>
    <property type="molecule type" value="Genomic_DNA"/>
</dbReference>
<evidence type="ECO:0000313" key="1">
    <source>
        <dbReference type="EMBL" id="OSJ20520.1"/>
    </source>
</evidence>
<organism evidence="1 2">
    <name type="scientific">Bradyrhizobium canariense</name>
    <dbReference type="NCBI Taxonomy" id="255045"/>
    <lineage>
        <taxon>Bacteria</taxon>
        <taxon>Pseudomonadati</taxon>
        <taxon>Pseudomonadota</taxon>
        <taxon>Alphaproteobacteria</taxon>
        <taxon>Hyphomicrobiales</taxon>
        <taxon>Nitrobacteraceae</taxon>
        <taxon>Bradyrhizobium</taxon>
    </lineage>
</organism>
<proteinExistence type="predicted"/>
<keyword evidence="2" id="KW-1185">Reference proteome</keyword>
<evidence type="ECO:0000313" key="2">
    <source>
        <dbReference type="Proteomes" id="UP000193884"/>
    </source>
</evidence>
<comment type="caution">
    <text evidence="1">The sequence shown here is derived from an EMBL/GenBank/DDBJ whole genome shotgun (WGS) entry which is preliminary data.</text>
</comment>
<accession>A0ABX3WR45</accession>
<sequence>MIEAPIAELRSRKIESQTARATLIWINGRNDQSEAQAFASLALCESRHHGGTGTKTVCQAIEISQSRK</sequence>
<gene>
    <name evidence="1" type="ORF">BST63_38935</name>
</gene>
<name>A0ABX3WR45_9BRAD</name>
<reference evidence="1 2" key="1">
    <citation type="submission" date="2017-03" db="EMBL/GenBank/DDBJ databases">
        <title>Whole genome sequences of fourteen strains of Bradyrhizobium canariense and one strain of Bradyrhizobium japonicum isolated from Lupinus (Papilionoideae: Genisteae) species in Algeria.</title>
        <authorList>
            <person name="Crovadore J."/>
            <person name="Chekireb D."/>
            <person name="Brachmann A."/>
            <person name="Chablais R."/>
            <person name="Cochard B."/>
            <person name="Lefort F."/>
        </authorList>
    </citation>
    <scope>NUCLEOTIDE SEQUENCE [LARGE SCALE GENOMIC DNA]</scope>
    <source>
        <strain evidence="1 2">UBMAN05</strain>
    </source>
</reference>
<protein>
    <submittedName>
        <fullName evidence="1">Uncharacterized protein</fullName>
    </submittedName>
</protein>
<dbReference type="Proteomes" id="UP000193884">
    <property type="component" value="Unassembled WGS sequence"/>
</dbReference>